<name>A0A3R7MXW6_9TRYP</name>
<keyword evidence="3" id="KW-1185">Reference proteome</keyword>
<reference evidence="2 3" key="1">
    <citation type="journal article" date="2018" name="BMC Genomics">
        <title>Genomic comparison of Trypanosoma conorhini and Trypanosoma rangeli to Trypanosoma cruzi strains of high and low virulence.</title>
        <authorList>
            <person name="Bradwell K.R."/>
            <person name="Koparde V.N."/>
            <person name="Matveyev A.V."/>
            <person name="Serrano M.G."/>
            <person name="Alves J.M."/>
            <person name="Parikh H."/>
            <person name="Huang B."/>
            <person name="Lee V."/>
            <person name="Espinosa-Alvarez O."/>
            <person name="Ortiz P.A."/>
            <person name="Costa-Martins A.G."/>
            <person name="Teixeira M.M."/>
            <person name="Buck G.A."/>
        </authorList>
    </citation>
    <scope>NUCLEOTIDE SEQUENCE [LARGE SCALE GENOMIC DNA]</scope>
    <source>
        <strain evidence="2 3">025E</strain>
    </source>
</reference>
<accession>A0A3R7MXW6</accession>
<comment type="caution">
    <text evidence="2">The sequence shown here is derived from an EMBL/GenBank/DDBJ whole genome shotgun (WGS) entry which is preliminary data.</text>
</comment>
<dbReference type="GeneID" id="40320007"/>
<proteinExistence type="predicted"/>
<evidence type="ECO:0000313" key="2">
    <source>
        <dbReference type="EMBL" id="RNF12950.1"/>
    </source>
</evidence>
<organism evidence="2 3">
    <name type="scientific">Trypanosoma conorhini</name>
    <dbReference type="NCBI Taxonomy" id="83891"/>
    <lineage>
        <taxon>Eukaryota</taxon>
        <taxon>Discoba</taxon>
        <taxon>Euglenozoa</taxon>
        <taxon>Kinetoplastea</taxon>
        <taxon>Metakinetoplastina</taxon>
        <taxon>Trypanosomatida</taxon>
        <taxon>Trypanosomatidae</taxon>
        <taxon>Trypanosoma</taxon>
    </lineage>
</organism>
<dbReference type="RefSeq" id="XP_029226630.1">
    <property type="nucleotide sequence ID" value="XM_029373273.1"/>
</dbReference>
<protein>
    <submittedName>
        <fullName evidence="2">Uncharacterized protein</fullName>
    </submittedName>
</protein>
<dbReference type="Proteomes" id="UP000284403">
    <property type="component" value="Unassembled WGS sequence"/>
</dbReference>
<dbReference type="EMBL" id="MKKU01000429">
    <property type="protein sequence ID" value="RNF12950.1"/>
    <property type="molecule type" value="Genomic_DNA"/>
</dbReference>
<sequence length="338" mass="36524">MEPNEGRLAFVPCVEDDWRGCRHGEQDANALALARRLAFLEGRVEEAYNLLEARLGRGSPSSGAWREWQEAALLLFSLCDDDDGAARWAATGLLPLPSSTAARTAVGKMDDVMYQHCIVCWVKLASAALLRRETSPAMSPKEATDTLTFALHNVCCVRLSASPRCLPTWRLLERVLRALLLLGAGSAEEAAVAVVRRMAQYLHHYLIRYLELRDRPMEGRCGVLGYRGVFDRASAGMNGGGGDMDRAREDAGEQRPAGVSARELCAALLTLCGRGGARGGDAPLKDDHPNDAAAEGRGRQGEEDIAGDAEAAALEAFLDRYFLRSAPAAFEPPRSSAA</sequence>
<feature type="compositionally biased region" description="Basic and acidic residues" evidence="1">
    <location>
        <begin position="283"/>
        <end position="302"/>
    </location>
</feature>
<dbReference type="AlphaFoldDB" id="A0A3R7MXW6"/>
<evidence type="ECO:0000313" key="3">
    <source>
        <dbReference type="Proteomes" id="UP000284403"/>
    </source>
</evidence>
<dbReference type="OrthoDB" id="252357at2759"/>
<feature type="region of interest" description="Disordered" evidence="1">
    <location>
        <begin position="279"/>
        <end position="304"/>
    </location>
</feature>
<gene>
    <name evidence="2" type="ORF">Tco025E_06396</name>
</gene>
<evidence type="ECO:0000256" key="1">
    <source>
        <dbReference type="SAM" id="MobiDB-lite"/>
    </source>
</evidence>